<feature type="transmembrane region" description="Helical" evidence="7">
    <location>
        <begin position="12"/>
        <end position="38"/>
    </location>
</feature>
<sequence length="419" mass="45200">MTEAGWRRDLRWRWAAFATSEVGSALGYSALPIVAVLVLRSSDFQVALLNVLAGVVSAVLALPLGPWIEHHRKLPVMVAADLLRFAVIVSIPAAALLGVLTYWQLCLVAVVQMVARLVFNSAGVAQLRTLVPIEHRPAANGRFETTLWTANAMGNPAGGVIVSWFGATVTMVLDAVSFLASALLLRRLRTTEPPPTRATEHHWARDITAGWRYILRHRGLADLFWNSIIFGGCLMALTPLLTIIVLRDLGFAAWQFGLISGVAGVAGTLGSLLSKPLTTRLGGHRLLLLGGVGRNLWLCLIPFAPSSTIGFIMIAASEFLLVFFAGMFNPAFATYRMNATDDAHMSRVVLAWSVTNKTIQPIFTAAAGALAAATSAKTSVIALAVILVFGIVLLPWRHDTQGKPAQPSPDTKAPRRQRH</sequence>
<evidence type="ECO:0000256" key="6">
    <source>
        <dbReference type="SAM" id="MobiDB-lite"/>
    </source>
</evidence>
<evidence type="ECO:0000256" key="5">
    <source>
        <dbReference type="ARBA" id="ARBA00023136"/>
    </source>
</evidence>
<feature type="region of interest" description="Disordered" evidence="6">
    <location>
        <begin position="400"/>
        <end position="419"/>
    </location>
</feature>
<dbReference type="PANTHER" id="PTHR23513">
    <property type="entry name" value="INTEGRAL MEMBRANE EFFLUX PROTEIN-RELATED"/>
    <property type="match status" value="1"/>
</dbReference>
<evidence type="ECO:0000256" key="7">
    <source>
        <dbReference type="SAM" id="Phobius"/>
    </source>
</evidence>
<reference evidence="8 9" key="1">
    <citation type="submission" date="2023-06" db="EMBL/GenBank/DDBJ databases">
        <authorList>
            <person name="Yushchuk O."/>
            <person name="Binda E."/>
            <person name="Ruckert-Reed C."/>
            <person name="Fedorenko V."/>
            <person name="Kalinowski J."/>
            <person name="Marinelli F."/>
        </authorList>
    </citation>
    <scope>NUCLEOTIDE SEQUENCE [LARGE SCALE GENOMIC DNA]</scope>
    <source>
        <strain evidence="8 9">NRRL 3884</strain>
    </source>
</reference>
<keyword evidence="2" id="KW-1003">Cell membrane</keyword>
<dbReference type="InterPro" id="IPR036259">
    <property type="entry name" value="MFS_trans_sf"/>
</dbReference>
<keyword evidence="5 7" id="KW-0472">Membrane</keyword>
<dbReference type="PANTHER" id="PTHR23513:SF6">
    <property type="entry name" value="MAJOR FACILITATOR SUPERFAMILY ASSOCIATED DOMAIN-CONTAINING PROTEIN"/>
    <property type="match status" value="1"/>
</dbReference>
<feature type="transmembrane region" description="Helical" evidence="7">
    <location>
        <begin position="85"/>
        <end position="111"/>
    </location>
</feature>
<evidence type="ECO:0000256" key="1">
    <source>
        <dbReference type="ARBA" id="ARBA00004651"/>
    </source>
</evidence>
<feature type="transmembrane region" description="Helical" evidence="7">
    <location>
        <begin position="252"/>
        <end position="274"/>
    </location>
</feature>
<dbReference type="InterPro" id="IPR011701">
    <property type="entry name" value="MFS"/>
</dbReference>
<accession>A0ABY8W7Z7</accession>
<dbReference type="RefSeq" id="WP_284913725.1">
    <property type="nucleotide sequence ID" value="NZ_CP126980.1"/>
</dbReference>
<keyword evidence="4 7" id="KW-1133">Transmembrane helix</keyword>
<gene>
    <name evidence="8" type="ORF">ACTOB_004462</name>
</gene>
<feature type="transmembrane region" description="Helical" evidence="7">
    <location>
        <begin position="286"/>
        <end position="303"/>
    </location>
</feature>
<dbReference type="CDD" id="cd06173">
    <property type="entry name" value="MFS_MefA_like"/>
    <property type="match status" value="1"/>
</dbReference>
<dbReference type="SUPFAM" id="SSF103473">
    <property type="entry name" value="MFS general substrate transporter"/>
    <property type="match status" value="1"/>
</dbReference>
<protein>
    <submittedName>
        <fullName evidence="8">MFS transporter</fullName>
    </submittedName>
</protein>
<feature type="transmembrane region" description="Helical" evidence="7">
    <location>
        <begin position="223"/>
        <end position="246"/>
    </location>
</feature>
<comment type="subcellular location">
    <subcellularLocation>
        <location evidence="1">Cell membrane</location>
        <topology evidence="1">Multi-pass membrane protein</topology>
    </subcellularLocation>
</comment>
<dbReference type="Proteomes" id="UP001240150">
    <property type="component" value="Chromosome"/>
</dbReference>
<keyword evidence="9" id="KW-1185">Reference proteome</keyword>
<keyword evidence="3 7" id="KW-0812">Transmembrane</keyword>
<name>A0ABY8W7Z7_9ACTN</name>
<feature type="transmembrane region" description="Helical" evidence="7">
    <location>
        <begin position="309"/>
        <end position="328"/>
    </location>
</feature>
<feature type="transmembrane region" description="Helical" evidence="7">
    <location>
        <begin position="379"/>
        <end position="396"/>
    </location>
</feature>
<evidence type="ECO:0000313" key="9">
    <source>
        <dbReference type="Proteomes" id="UP001240150"/>
    </source>
</evidence>
<evidence type="ECO:0000256" key="3">
    <source>
        <dbReference type="ARBA" id="ARBA00022692"/>
    </source>
</evidence>
<dbReference type="Pfam" id="PF07690">
    <property type="entry name" value="MFS_1"/>
    <property type="match status" value="1"/>
</dbReference>
<dbReference type="Gene3D" id="1.20.1250.20">
    <property type="entry name" value="MFS general substrate transporter like domains"/>
    <property type="match status" value="1"/>
</dbReference>
<proteinExistence type="predicted"/>
<organism evidence="8 9">
    <name type="scientific">Actinoplanes oblitus</name>
    <dbReference type="NCBI Taxonomy" id="3040509"/>
    <lineage>
        <taxon>Bacteria</taxon>
        <taxon>Bacillati</taxon>
        <taxon>Actinomycetota</taxon>
        <taxon>Actinomycetes</taxon>
        <taxon>Micromonosporales</taxon>
        <taxon>Micromonosporaceae</taxon>
        <taxon>Actinoplanes</taxon>
    </lineage>
</organism>
<evidence type="ECO:0000256" key="4">
    <source>
        <dbReference type="ARBA" id="ARBA00022989"/>
    </source>
</evidence>
<feature type="transmembrane region" description="Helical" evidence="7">
    <location>
        <begin position="349"/>
        <end position="373"/>
    </location>
</feature>
<evidence type="ECO:0000313" key="8">
    <source>
        <dbReference type="EMBL" id="WIM92519.1"/>
    </source>
</evidence>
<feature type="transmembrane region" description="Helical" evidence="7">
    <location>
        <begin position="44"/>
        <end position="64"/>
    </location>
</feature>
<dbReference type="EMBL" id="CP126980">
    <property type="protein sequence ID" value="WIM92519.1"/>
    <property type="molecule type" value="Genomic_DNA"/>
</dbReference>
<evidence type="ECO:0000256" key="2">
    <source>
        <dbReference type="ARBA" id="ARBA00022475"/>
    </source>
</evidence>